<keyword evidence="1" id="KW-0547">Nucleotide-binding</keyword>
<dbReference type="GO" id="GO:0004016">
    <property type="term" value="F:adenylate cyclase activity"/>
    <property type="evidence" value="ECO:0007669"/>
    <property type="project" value="TreeGrafter"/>
</dbReference>
<dbReference type="EMBL" id="AP023287">
    <property type="protein sequence ID" value="BCI54044.1"/>
    <property type="molecule type" value="Genomic_DNA"/>
</dbReference>
<dbReference type="GO" id="GO:0003677">
    <property type="term" value="F:DNA binding"/>
    <property type="evidence" value="ECO:0007669"/>
    <property type="project" value="InterPro"/>
</dbReference>
<evidence type="ECO:0000256" key="1">
    <source>
        <dbReference type="ARBA" id="ARBA00022741"/>
    </source>
</evidence>
<keyword evidence="2" id="KW-0067">ATP-binding</keyword>
<dbReference type="InterPro" id="IPR027417">
    <property type="entry name" value="P-loop_NTPase"/>
</dbReference>
<dbReference type="SUPFAM" id="SSF52540">
    <property type="entry name" value="P-loop containing nucleoside triphosphate hydrolases"/>
    <property type="match status" value="1"/>
</dbReference>
<evidence type="ECO:0000256" key="2">
    <source>
        <dbReference type="ARBA" id="ARBA00022840"/>
    </source>
</evidence>
<sequence length="911" mass="97268">MELVGRRAERGMLDDLCGAVRSGQSRVLVVCGEAGIGKTALLDEAAAHAGDCRVVRIAGIESEMEFAFSALHQLCVAVADRMDTIAAPQRTALCVALGERDGPTPDPFLVGLALLNLMSEAAQQRGLLVLVDDHHWLDQASARVIAFVARRLGAESVGIVFATRSVGEELRGLPEMTLRRLPDDDSQALLVRNLDGPLDRRVRDRIIAEARGNPLALLEIPRYLARGELAGGFGAPDAPASHSLEGTYRRQLEALPVATRRLLALAAADPAGDPSALWRAAEILGLDETAAVPAIDAGLAEIGRRVLFRHPLIRSTAYRCVPLSDRQKVHGALAAVTDAAHEPDRRAWHLGHSAVGPDEAIADELERSASRVRARGGVTAAAAFLERAAALTVDPARRGELATAAASAKTQAGAFDAARDLLAIAEAAPMADLQRADTDLVRAQLALASRHGNDAGPLLLAAARRLEAVDPTRARETYLDAMSAAIFAGRLAVEGGMLEVSKAACAAPRPSDDSGPAHLLLDGLAAQHCHGFAEGLAALREAIRTYGRAMSAEQELRWMFLACFAAARIWDIDRHSVLAARYVRLARGSGAVSQLPLALSSLVIPLLFTGQFAEAERVVDEMCTAIDAMGGNLTPFSALVLAAMRGRRDELEALGDMVRSDAQRRGEGFGLTAFAWARSLDANARGDYRTALDEATYASAHPGDAAASWWALPELVEAAARVGETPLAAAALGRLAELTTPSGTEWALGVEARARALLSEPATADDRYCEAIERLARAGMRPDLARAHLLYGEWLRRRRRRVDARVHLRAAHGLFDSIGMTAFAQRAERELLATGERARRRTDAASSAGTLTAQETQIARLARDGMSNPEIGARLFISARTVQYHLGKVFLKLGIESRSQLAAVLTDSHDG</sequence>
<dbReference type="PROSITE" id="PS50043">
    <property type="entry name" value="HTH_LUXR_2"/>
    <property type="match status" value="1"/>
</dbReference>
<protein>
    <submittedName>
        <fullName evidence="4">Helix-turn-helix transcriptional regulator</fullName>
    </submittedName>
</protein>
<dbReference type="GO" id="GO:0005524">
    <property type="term" value="F:ATP binding"/>
    <property type="evidence" value="ECO:0007669"/>
    <property type="project" value="UniProtKB-KW"/>
</dbReference>
<dbReference type="AlphaFoldDB" id="A0A6S6P5X9"/>
<dbReference type="GO" id="GO:0005737">
    <property type="term" value="C:cytoplasm"/>
    <property type="evidence" value="ECO:0007669"/>
    <property type="project" value="TreeGrafter"/>
</dbReference>
<gene>
    <name evidence="4" type="ORF">NIIDNTM18_33220</name>
</gene>
<dbReference type="SMART" id="SM00421">
    <property type="entry name" value="HTH_LUXR"/>
    <property type="match status" value="1"/>
</dbReference>
<dbReference type="Pfam" id="PF13191">
    <property type="entry name" value="AAA_16"/>
    <property type="match status" value="1"/>
</dbReference>
<dbReference type="Gene3D" id="1.10.10.10">
    <property type="entry name" value="Winged helix-like DNA-binding domain superfamily/Winged helix DNA-binding domain"/>
    <property type="match status" value="1"/>
</dbReference>
<dbReference type="InterPro" id="IPR000792">
    <property type="entry name" value="Tscrpt_reg_LuxR_C"/>
</dbReference>
<feature type="domain" description="HTH luxR-type" evidence="3">
    <location>
        <begin position="844"/>
        <end position="909"/>
    </location>
</feature>
<dbReference type="GO" id="GO:0006355">
    <property type="term" value="P:regulation of DNA-templated transcription"/>
    <property type="evidence" value="ECO:0007669"/>
    <property type="project" value="InterPro"/>
</dbReference>
<evidence type="ECO:0000259" key="3">
    <source>
        <dbReference type="PROSITE" id="PS50043"/>
    </source>
</evidence>
<name>A0A6S6P5X9_9MYCO</name>
<dbReference type="InterPro" id="IPR016032">
    <property type="entry name" value="Sig_transdc_resp-reg_C-effctor"/>
</dbReference>
<organism evidence="4 5">
    <name type="scientific">Mycolicibacterium litorale</name>
    <dbReference type="NCBI Taxonomy" id="758802"/>
    <lineage>
        <taxon>Bacteria</taxon>
        <taxon>Bacillati</taxon>
        <taxon>Actinomycetota</taxon>
        <taxon>Actinomycetes</taxon>
        <taxon>Mycobacteriales</taxon>
        <taxon>Mycobacteriaceae</taxon>
        <taxon>Mycolicibacterium</taxon>
    </lineage>
</organism>
<dbReference type="SUPFAM" id="SSF46894">
    <property type="entry name" value="C-terminal effector domain of the bipartite response regulators"/>
    <property type="match status" value="1"/>
</dbReference>
<dbReference type="Pfam" id="PF00196">
    <property type="entry name" value="GerE"/>
    <property type="match status" value="1"/>
</dbReference>
<dbReference type="InterPro" id="IPR036388">
    <property type="entry name" value="WH-like_DNA-bd_sf"/>
</dbReference>
<accession>A0A6S6P5X9</accession>
<dbReference type="PANTHER" id="PTHR16305:SF35">
    <property type="entry name" value="TRANSCRIPTIONAL ACTIVATOR DOMAIN"/>
    <property type="match status" value="1"/>
</dbReference>
<dbReference type="PRINTS" id="PR00038">
    <property type="entry name" value="HTHLUXR"/>
</dbReference>
<evidence type="ECO:0000313" key="4">
    <source>
        <dbReference type="EMBL" id="BCI54044.1"/>
    </source>
</evidence>
<reference evidence="4 5" key="1">
    <citation type="submission" date="2020-07" db="EMBL/GenBank/DDBJ databases">
        <title>Complete genome sequence of Mycolicibacterium litorale like strain isolated from cardiac implantable electronic device infection.</title>
        <authorList>
            <person name="Fukano H."/>
            <person name="Miyama H."/>
            <person name="Hoshino Y."/>
        </authorList>
    </citation>
    <scope>NUCLEOTIDE SEQUENCE [LARGE SCALE GENOMIC DNA]</scope>
    <source>
        <strain evidence="4 5">NIIDNTM18</strain>
    </source>
</reference>
<dbReference type="PANTHER" id="PTHR16305">
    <property type="entry name" value="TESTICULAR SOLUBLE ADENYLYL CYCLASE"/>
    <property type="match status" value="1"/>
</dbReference>
<evidence type="ECO:0000313" key="5">
    <source>
        <dbReference type="Proteomes" id="UP000515734"/>
    </source>
</evidence>
<dbReference type="InterPro" id="IPR041664">
    <property type="entry name" value="AAA_16"/>
</dbReference>
<dbReference type="CDD" id="cd06170">
    <property type="entry name" value="LuxR_C_like"/>
    <property type="match status" value="1"/>
</dbReference>
<proteinExistence type="predicted"/>
<dbReference type="Proteomes" id="UP000515734">
    <property type="component" value="Chromosome"/>
</dbReference>